<keyword evidence="1" id="KW-1185">Reference proteome</keyword>
<evidence type="ECO:0000313" key="1">
    <source>
        <dbReference type="Proteomes" id="UP000095282"/>
    </source>
</evidence>
<dbReference type="WBParaSite" id="Csp11.Scaffold516.g2692.t1">
    <property type="protein sequence ID" value="Csp11.Scaffold516.g2692.t1"/>
    <property type="gene ID" value="Csp11.Scaffold516.g2692"/>
</dbReference>
<dbReference type="Proteomes" id="UP000095282">
    <property type="component" value="Unplaced"/>
</dbReference>
<name>A0A1I7T5V0_9PELO</name>
<protein>
    <submittedName>
        <fullName evidence="2">Uncharacterized protein</fullName>
    </submittedName>
</protein>
<proteinExistence type="predicted"/>
<sequence>MTSSSDVAAVAPNHRSDLVSLFLAAQMHTLPNPSMLVEQKEEEEERLLLGGSKTKKKQSTKKRYGYFNWQKL</sequence>
<dbReference type="AlphaFoldDB" id="A0A1I7T5V0"/>
<evidence type="ECO:0000313" key="2">
    <source>
        <dbReference type="WBParaSite" id="Csp11.Scaffold516.g2692.t1"/>
    </source>
</evidence>
<accession>A0A1I7T5V0</accession>
<organism evidence="1 2">
    <name type="scientific">Caenorhabditis tropicalis</name>
    <dbReference type="NCBI Taxonomy" id="1561998"/>
    <lineage>
        <taxon>Eukaryota</taxon>
        <taxon>Metazoa</taxon>
        <taxon>Ecdysozoa</taxon>
        <taxon>Nematoda</taxon>
        <taxon>Chromadorea</taxon>
        <taxon>Rhabditida</taxon>
        <taxon>Rhabditina</taxon>
        <taxon>Rhabditomorpha</taxon>
        <taxon>Rhabditoidea</taxon>
        <taxon>Rhabditidae</taxon>
        <taxon>Peloderinae</taxon>
        <taxon>Caenorhabditis</taxon>
    </lineage>
</organism>
<reference evidence="2" key="1">
    <citation type="submission" date="2016-11" db="UniProtKB">
        <authorList>
            <consortium name="WormBaseParasite"/>
        </authorList>
    </citation>
    <scope>IDENTIFICATION</scope>
</reference>